<dbReference type="AlphaFoldDB" id="A0AA95H5I7"/>
<feature type="binding site" description="covalent" evidence="8">
    <location>
        <position position="85"/>
    </location>
    <ligand>
        <name>heme c</name>
        <dbReference type="ChEBI" id="CHEBI:61717"/>
        <label>1</label>
    </ligand>
</feature>
<dbReference type="GO" id="GO:0042597">
    <property type="term" value="C:periplasmic space"/>
    <property type="evidence" value="ECO:0007669"/>
    <property type="project" value="UniProtKB-SubCell"/>
</dbReference>
<dbReference type="PANTHER" id="PTHR30600">
    <property type="entry name" value="CYTOCHROME C PEROXIDASE-RELATED"/>
    <property type="match status" value="1"/>
</dbReference>
<evidence type="ECO:0000256" key="7">
    <source>
        <dbReference type="ARBA" id="ARBA00023004"/>
    </source>
</evidence>
<dbReference type="EMBL" id="CP124755">
    <property type="protein sequence ID" value="WGZ91116.1"/>
    <property type="molecule type" value="Genomic_DNA"/>
</dbReference>
<dbReference type="SUPFAM" id="SSF46626">
    <property type="entry name" value="Cytochrome c"/>
    <property type="match status" value="2"/>
</dbReference>
<organism evidence="11">
    <name type="scientific">Candidatus Thiocaldithrix dubininis</name>
    <dbReference type="NCBI Taxonomy" id="3080823"/>
    <lineage>
        <taxon>Bacteria</taxon>
        <taxon>Pseudomonadati</taxon>
        <taxon>Pseudomonadota</taxon>
        <taxon>Gammaproteobacteria</taxon>
        <taxon>Thiotrichales</taxon>
        <taxon>Thiotrichaceae</taxon>
        <taxon>Candidatus Thiocaldithrix</taxon>
    </lineage>
</organism>
<evidence type="ECO:0000256" key="5">
    <source>
        <dbReference type="ARBA" id="ARBA00022764"/>
    </source>
</evidence>
<feature type="domain" description="Cytochrome c" evidence="10">
    <location>
        <begin position="255"/>
        <end position="404"/>
    </location>
</feature>
<dbReference type="GO" id="GO:0009055">
    <property type="term" value="F:electron transfer activity"/>
    <property type="evidence" value="ECO:0007669"/>
    <property type="project" value="InterPro"/>
</dbReference>
<dbReference type="GO" id="GO:0020037">
    <property type="term" value="F:heme binding"/>
    <property type="evidence" value="ECO:0007669"/>
    <property type="project" value="InterPro"/>
</dbReference>
<comment type="cofactor">
    <cofactor evidence="8">
        <name>heme</name>
        <dbReference type="ChEBI" id="CHEBI:30413"/>
    </cofactor>
    <text evidence="8">Binds 2 heme groups.</text>
</comment>
<name>A0AA95H5I7_9GAMM</name>
<dbReference type="InterPro" id="IPR009056">
    <property type="entry name" value="Cyt_c-like_dom"/>
</dbReference>
<evidence type="ECO:0000313" key="11">
    <source>
        <dbReference type="EMBL" id="WGZ91116.1"/>
    </source>
</evidence>
<evidence type="ECO:0000256" key="6">
    <source>
        <dbReference type="ARBA" id="ARBA00023002"/>
    </source>
</evidence>
<dbReference type="PANTHER" id="PTHR30600:SF10">
    <property type="entry name" value="BLL6722 PROTEIN"/>
    <property type="match status" value="1"/>
</dbReference>
<keyword evidence="5" id="KW-0574">Periplasm</keyword>
<evidence type="ECO:0000256" key="1">
    <source>
        <dbReference type="ARBA" id="ARBA00004418"/>
    </source>
</evidence>
<dbReference type="Pfam" id="PF03150">
    <property type="entry name" value="CCP_MauG"/>
    <property type="match status" value="1"/>
</dbReference>
<dbReference type="PIRSF" id="PIRSF000294">
    <property type="entry name" value="Cytochrome-c_peroxidase"/>
    <property type="match status" value="1"/>
</dbReference>
<dbReference type="Proteomes" id="UP001300672">
    <property type="component" value="Chromosome"/>
</dbReference>
<dbReference type="InterPro" id="IPR036909">
    <property type="entry name" value="Cyt_c-like_dom_sf"/>
</dbReference>
<dbReference type="InterPro" id="IPR004852">
    <property type="entry name" value="Di-haem_cyt_c_peroxidsae"/>
</dbReference>
<dbReference type="GO" id="GO:0046872">
    <property type="term" value="F:metal ion binding"/>
    <property type="evidence" value="ECO:0007669"/>
    <property type="project" value="UniProtKB-KW"/>
</dbReference>
<dbReference type="InterPro" id="IPR051395">
    <property type="entry name" value="Cytochrome_c_Peroxidase/MauG"/>
</dbReference>
<gene>
    <name evidence="11" type="ORF">QJT80_01270</name>
</gene>
<dbReference type="Gene3D" id="1.10.760.10">
    <property type="entry name" value="Cytochrome c-like domain"/>
    <property type="match status" value="2"/>
</dbReference>
<keyword evidence="6" id="KW-0560">Oxidoreductase</keyword>
<evidence type="ECO:0000256" key="8">
    <source>
        <dbReference type="PIRSR" id="PIRSR000294-1"/>
    </source>
</evidence>
<evidence type="ECO:0000256" key="9">
    <source>
        <dbReference type="PIRSR" id="PIRSR000294-2"/>
    </source>
</evidence>
<keyword evidence="3 9" id="KW-0479">Metal-binding</keyword>
<accession>A0AA95H5I7</accession>
<reference evidence="11" key="1">
    <citation type="journal article" date="2023" name="Int. J. Mol. Sci.">
        <title>Metagenomics Revealed a New Genus 'Candidatus Thiocaldithrix dubininis' gen. nov., sp. nov. and a New Species 'Candidatus Thiothrix putei' sp. nov. in the Family Thiotrichaceae, Some Members of Which Have Traits of Both Na+- and H+-Motive Energetics.</title>
        <authorList>
            <person name="Ravin N.V."/>
            <person name="Muntyan M.S."/>
            <person name="Smolyakov D.D."/>
            <person name="Rudenko T.S."/>
            <person name="Beletsky A.V."/>
            <person name="Mardanov A.V."/>
            <person name="Grabovich M.Y."/>
        </authorList>
    </citation>
    <scope>NUCLEOTIDE SEQUENCE</scope>
    <source>
        <strain evidence="11">GKL-01</strain>
    </source>
</reference>
<dbReference type="InterPro" id="IPR026259">
    <property type="entry name" value="MauG/Cytc_peroxidase"/>
</dbReference>
<keyword evidence="7 9" id="KW-0408">Iron</keyword>
<evidence type="ECO:0000256" key="4">
    <source>
        <dbReference type="ARBA" id="ARBA00022729"/>
    </source>
</evidence>
<feature type="binding site" description="axial binding residue" evidence="9">
    <location>
        <position position="89"/>
    </location>
    <ligand>
        <name>heme c</name>
        <dbReference type="ChEBI" id="CHEBI:61717"/>
        <label>1</label>
    </ligand>
    <ligandPart>
        <name>Fe</name>
        <dbReference type="ChEBI" id="CHEBI:18248"/>
    </ligandPart>
</feature>
<sequence length="404" mass="44320">MRHLLLGALSLLVIGAGVYSYGQLSTSAPNFQWTAQELATLNSLKSNPNPATDASNRYLHNAAAADLGQHLFFDKRFSRNAQIACASCHQPDKQFADGLAVASALATGTRNTPSLLGVAKQHWFFWDGRKDSLWSQALAPWENPLEHGFTRTEAVKLLLSDAQYASQYQTVFKSALPSELPQRLTQAATPLGDLAQLQAWKQLPDTTRQQVDQVYANMGKALAAYMATLQTPPSRFEHYLQQLNQAETHVSTLNTQELAGARLFVGKAQCILCHSGAQLSNLGFQNIGSGVIGKDSGRAAVLDELRVDRFNCLGGFSDAKAEQCAELNYMTRDRHSVLGAFKVPSLRNVAHTAPYFHDGRFASLEKVLAYYVSVSHDATLEKDLPPINLSADEQRQLVAFLKTL</sequence>
<reference evidence="11" key="2">
    <citation type="submission" date="2023-04" db="EMBL/GenBank/DDBJ databases">
        <authorList>
            <person name="Beletskiy A.V."/>
            <person name="Mardanov A.V."/>
            <person name="Ravin N.V."/>
        </authorList>
    </citation>
    <scope>NUCLEOTIDE SEQUENCE</scope>
    <source>
        <strain evidence="11">GKL-01</strain>
    </source>
</reference>
<evidence type="ECO:0000256" key="3">
    <source>
        <dbReference type="ARBA" id="ARBA00022723"/>
    </source>
</evidence>
<proteinExistence type="predicted"/>
<protein>
    <submittedName>
        <fullName evidence="11">Cytochrome c peroxidase</fullName>
    </submittedName>
</protein>
<keyword evidence="2 8" id="KW-0349">Heme</keyword>
<dbReference type="GO" id="GO:0004130">
    <property type="term" value="F:cytochrome-c peroxidase activity"/>
    <property type="evidence" value="ECO:0007669"/>
    <property type="project" value="TreeGrafter"/>
</dbReference>
<dbReference type="PROSITE" id="PS51007">
    <property type="entry name" value="CYTC"/>
    <property type="match status" value="2"/>
</dbReference>
<keyword evidence="4" id="KW-0732">Signal</keyword>
<keyword evidence="11" id="KW-0575">Peroxidase</keyword>
<dbReference type="KEGG" id="tdu:QJT80_01270"/>
<evidence type="ECO:0000259" key="10">
    <source>
        <dbReference type="PROSITE" id="PS51007"/>
    </source>
</evidence>
<feature type="binding site" description="covalent" evidence="8">
    <location>
        <position position="88"/>
    </location>
    <ligand>
        <name>heme c</name>
        <dbReference type="ChEBI" id="CHEBI:61717"/>
        <label>1</label>
    </ligand>
</feature>
<comment type="subcellular location">
    <subcellularLocation>
        <location evidence="1">Periplasm</location>
    </subcellularLocation>
</comment>
<comment type="PTM">
    <text evidence="8">Binds 2 heme groups per subunit.</text>
</comment>
<feature type="domain" description="Cytochrome c" evidence="10">
    <location>
        <begin position="63"/>
        <end position="230"/>
    </location>
</feature>
<feature type="binding site" description="axial binding residue" evidence="9">
    <location>
        <position position="274"/>
    </location>
    <ligand>
        <name>heme c</name>
        <dbReference type="ChEBI" id="CHEBI:61717"/>
        <label>2</label>
    </ligand>
    <ligandPart>
        <name>Fe</name>
        <dbReference type="ChEBI" id="CHEBI:18248"/>
    </ligandPart>
</feature>
<feature type="binding site" description="covalent" evidence="8">
    <location>
        <position position="270"/>
    </location>
    <ligand>
        <name>heme c</name>
        <dbReference type="ChEBI" id="CHEBI:61717"/>
        <label>2</label>
    </ligand>
</feature>
<feature type="binding site" description="covalent" evidence="8">
    <location>
        <position position="273"/>
    </location>
    <ligand>
        <name>heme c</name>
        <dbReference type="ChEBI" id="CHEBI:61717"/>
        <label>2</label>
    </ligand>
</feature>
<evidence type="ECO:0000256" key="2">
    <source>
        <dbReference type="ARBA" id="ARBA00022617"/>
    </source>
</evidence>